<dbReference type="RefSeq" id="WP_382407425.1">
    <property type="nucleotide sequence ID" value="NZ_JBHSGU010000002.1"/>
</dbReference>
<feature type="modified residue" description="N6-carboxylysine" evidence="15">
    <location>
        <position position="128"/>
    </location>
</feature>
<evidence type="ECO:0000256" key="3">
    <source>
        <dbReference type="ARBA" id="ARBA00022605"/>
    </source>
</evidence>
<dbReference type="Pfam" id="PF24877">
    <property type="entry name" value="ILV_EDD_C"/>
    <property type="match status" value="1"/>
</dbReference>
<evidence type="ECO:0000256" key="9">
    <source>
        <dbReference type="ARBA" id="ARBA00023239"/>
    </source>
</evidence>
<feature type="binding site" evidence="15">
    <location>
        <position position="53"/>
    </location>
    <ligand>
        <name>[2Fe-2S] cluster</name>
        <dbReference type="ChEBI" id="CHEBI:190135"/>
    </ligand>
</feature>
<dbReference type="Pfam" id="PF00920">
    <property type="entry name" value="ILVD_EDD_N"/>
    <property type="match status" value="1"/>
</dbReference>
<keyword evidence="19" id="KW-1185">Reference proteome</keyword>
<evidence type="ECO:0000256" key="11">
    <source>
        <dbReference type="ARBA" id="ARBA00029304"/>
    </source>
</evidence>
<comment type="pathway">
    <text evidence="12 15">Amino-acid biosynthesis; L-valine biosynthesis; L-valine from pyruvate: step 3/4.</text>
</comment>
<organism evidence="18 19">
    <name type="scientific">Glaciecola siphonariae</name>
    <dbReference type="NCBI Taxonomy" id="521012"/>
    <lineage>
        <taxon>Bacteria</taxon>
        <taxon>Pseudomonadati</taxon>
        <taxon>Pseudomonadota</taxon>
        <taxon>Gammaproteobacteria</taxon>
        <taxon>Alteromonadales</taxon>
        <taxon>Alteromonadaceae</taxon>
        <taxon>Glaciecola</taxon>
    </lineage>
</organism>
<keyword evidence="6 15" id="KW-0460">Magnesium</keyword>
<dbReference type="PANTHER" id="PTHR21000:SF5">
    <property type="entry name" value="DIHYDROXY-ACID DEHYDRATASE, MITOCHONDRIAL"/>
    <property type="match status" value="1"/>
</dbReference>
<dbReference type="InterPro" id="IPR037237">
    <property type="entry name" value="IlvD/EDD_N"/>
</dbReference>
<accession>A0ABV9LUL1</accession>
<evidence type="ECO:0000256" key="6">
    <source>
        <dbReference type="ARBA" id="ARBA00022842"/>
    </source>
</evidence>
<comment type="caution">
    <text evidence="18">The sequence shown here is derived from an EMBL/GenBank/DDBJ whole genome shotgun (WGS) entry which is preliminary data.</text>
</comment>
<evidence type="ECO:0000259" key="16">
    <source>
        <dbReference type="Pfam" id="PF00920"/>
    </source>
</evidence>
<evidence type="ECO:0000256" key="5">
    <source>
        <dbReference type="ARBA" id="ARBA00022723"/>
    </source>
</evidence>
<dbReference type="InterPro" id="IPR056740">
    <property type="entry name" value="ILV_EDD_C"/>
</dbReference>
<dbReference type="SUPFAM" id="SSF143975">
    <property type="entry name" value="IlvD/EDD N-terminal domain-like"/>
    <property type="match status" value="1"/>
</dbReference>
<keyword evidence="4 15" id="KW-0001">2Fe-2S</keyword>
<evidence type="ECO:0000256" key="10">
    <source>
        <dbReference type="ARBA" id="ARBA00023304"/>
    </source>
</evidence>
<keyword evidence="3 15" id="KW-0028">Amino-acid biosynthesis</keyword>
<dbReference type="NCBIfam" id="NF002068">
    <property type="entry name" value="PRK00911.1"/>
    <property type="match status" value="1"/>
</dbReference>
<feature type="domain" description="Dihydroxy-acid/6-phosphogluconate dehydratase N-terminal" evidence="16">
    <location>
        <begin position="38"/>
        <end position="352"/>
    </location>
</feature>
<evidence type="ECO:0000256" key="7">
    <source>
        <dbReference type="ARBA" id="ARBA00023004"/>
    </source>
</evidence>
<dbReference type="InterPro" id="IPR004404">
    <property type="entry name" value="DihydroxyA_deHydtase"/>
</dbReference>
<keyword evidence="7 15" id="KW-0408">Iron</keyword>
<comment type="caution">
    <text evidence="15">Lacks conserved residue(s) required for the propagation of feature annotation.</text>
</comment>
<proteinExistence type="inferred from homology"/>
<dbReference type="GO" id="GO:0004160">
    <property type="term" value="F:dihydroxy-acid dehydratase activity"/>
    <property type="evidence" value="ECO:0007669"/>
    <property type="project" value="UniProtKB-EC"/>
</dbReference>
<dbReference type="HAMAP" id="MF_00012">
    <property type="entry name" value="IlvD"/>
    <property type="match status" value="1"/>
</dbReference>
<name>A0ABV9LUL1_9ALTE</name>
<evidence type="ECO:0000256" key="14">
    <source>
        <dbReference type="ARBA" id="ARBA00029490"/>
    </source>
</evidence>
<feature type="domain" description="Dihydroxy-acid/6-phosphogluconate dehydratase C-terminal" evidence="17">
    <location>
        <begin position="364"/>
        <end position="553"/>
    </location>
</feature>
<feature type="binding site" evidence="15">
    <location>
        <position position="127"/>
    </location>
    <ligand>
        <name>Mg(2+)</name>
        <dbReference type="ChEBI" id="CHEBI:18420"/>
    </ligand>
</feature>
<comment type="cofactor">
    <cofactor evidence="15">
        <name>[2Fe-2S] cluster</name>
        <dbReference type="ChEBI" id="CHEBI:190135"/>
    </cofactor>
    <text evidence="15">Binds 1 [2Fe-2S] cluster per subunit. This cluster acts as a Lewis acid cofactor.</text>
</comment>
<dbReference type="NCBIfam" id="TIGR00110">
    <property type="entry name" value="ilvD"/>
    <property type="match status" value="1"/>
</dbReference>
<dbReference type="Gene3D" id="3.50.30.80">
    <property type="entry name" value="IlvD/EDD C-terminal domain-like"/>
    <property type="match status" value="1"/>
</dbReference>
<sequence>MSSEKPRKYSQKIVDGTAQAPSRSMLRAVGFGDEDFKKSQVGIASTWSMVTPCNMHINDLAVEVGKGVDSAGAKSVIYNTITISDGISMGTEGMKYSLVSREVIADSIEAVSACMGHDGIIAIGGCDKNMPGCLMGLARLNRPSIFVYGGTILPGKNHTDIVSVFEAVGGHASGDIPITQLEEIEKTAIPGPGSCGGMYTANTLASAIEALGMSLPNSSAQNAVSDSKKQDCVNAGKAISYLLEQDIKPSDIMTKKAFENAITLIITLGGSTNAVLHLIGMADTIGVELSLDDFVRIGEKTPVIADLRPSGKYLMSELIEIGGIQPLMKRLLDAGMLHGDCMTVTGKTMAENLANVADYPDGQDIILPFDKPIKKDSHLVILGGNLAPEGAVSKITGKEGLRFTGTAKVYDSEEQAFAAIIEGDVVAGDVVVIRYEGPKGGPGMREMLSPTSAIMGKGLGSDVALITDGRFSGGSRGFVVGHVCPEAYEGGPIALIENGDSITIDAETREISINLSDDVLTARKAKWKQPAPRYTRGLLAKYAKTVSSASTGAVTDKP</sequence>
<dbReference type="SUPFAM" id="SSF52016">
    <property type="entry name" value="LeuD/IlvD-like"/>
    <property type="match status" value="1"/>
</dbReference>
<evidence type="ECO:0000256" key="1">
    <source>
        <dbReference type="ARBA" id="ARBA00001946"/>
    </source>
</evidence>
<evidence type="ECO:0000313" key="18">
    <source>
        <dbReference type="EMBL" id="MFC4700206.1"/>
    </source>
</evidence>
<comment type="similarity">
    <text evidence="2 15">Belongs to the IlvD/Edd family.</text>
</comment>
<evidence type="ECO:0000256" key="12">
    <source>
        <dbReference type="ARBA" id="ARBA00029436"/>
    </source>
</evidence>
<gene>
    <name evidence="15 18" type="primary">ilvD</name>
    <name evidence="18" type="ORF">ACFO4O_08570</name>
</gene>
<dbReference type="InterPro" id="IPR050165">
    <property type="entry name" value="DHAD_IlvD/Edd"/>
</dbReference>
<feature type="active site" description="Proton acceptor" evidence="15">
    <location>
        <position position="472"/>
    </location>
</feature>
<comment type="catalytic activity">
    <reaction evidence="15">
        <text>(2R,3R)-2,3-dihydroxy-3-methylpentanoate = (S)-3-methyl-2-oxopentanoate + H2O</text>
        <dbReference type="Rhea" id="RHEA:27694"/>
        <dbReference type="ChEBI" id="CHEBI:15377"/>
        <dbReference type="ChEBI" id="CHEBI:35146"/>
        <dbReference type="ChEBI" id="CHEBI:49258"/>
        <dbReference type="EC" id="4.2.1.9"/>
    </reaction>
</comment>
<evidence type="ECO:0000256" key="13">
    <source>
        <dbReference type="ARBA" id="ARBA00029437"/>
    </source>
</evidence>
<dbReference type="PROSITE" id="PS00886">
    <property type="entry name" value="ILVD_EDD_1"/>
    <property type="match status" value="1"/>
</dbReference>
<comment type="subunit">
    <text evidence="15">Homodimer.</text>
</comment>
<keyword evidence="5 15" id="KW-0479">Metal-binding</keyword>
<evidence type="ECO:0000256" key="4">
    <source>
        <dbReference type="ARBA" id="ARBA00022714"/>
    </source>
</evidence>
<dbReference type="Proteomes" id="UP001595897">
    <property type="component" value="Unassembled WGS sequence"/>
</dbReference>
<feature type="binding site" evidence="15">
    <location>
        <position position="85"/>
    </location>
    <ligand>
        <name>Mg(2+)</name>
        <dbReference type="ChEBI" id="CHEBI:18420"/>
    </ligand>
</feature>
<dbReference type="InterPro" id="IPR020558">
    <property type="entry name" value="DiOHA_6PGluconate_deHydtase_CS"/>
</dbReference>
<keyword evidence="8 15" id="KW-0411">Iron-sulfur</keyword>
<evidence type="ECO:0000259" key="17">
    <source>
        <dbReference type="Pfam" id="PF24877"/>
    </source>
</evidence>
<evidence type="ECO:0000256" key="15">
    <source>
        <dbReference type="HAMAP-Rule" id="MF_00012"/>
    </source>
</evidence>
<comment type="catalytic activity">
    <reaction evidence="11">
        <text>(2R)-2,3-dihydroxy-3-methylbutanoate = 3-methyl-2-oxobutanoate + H2O</text>
        <dbReference type="Rhea" id="RHEA:24809"/>
        <dbReference type="ChEBI" id="CHEBI:11851"/>
        <dbReference type="ChEBI" id="CHEBI:15377"/>
        <dbReference type="ChEBI" id="CHEBI:49072"/>
        <dbReference type="EC" id="4.2.1.9"/>
    </reaction>
    <physiologicalReaction direction="left-to-right" evidence="11">
        <dbReference type="Rhea" id="RHEA:24810"/>
    </physiologicalReaction>
</comment>
<dbReference type="InterPro" id="IPR000581">
    <property type="entry name" value="ILV_EDD_N"/>
</dbReference>
<comment type="pathway">
    <text evidence="13 15">Amino-acid biosynthesis; L-isoleucine biosynthesis; L-isoleucine from 2-oxobutanoate: step 3/4.</text>
</comment>
<dbReference type="PROSITE" id="PS00887">
    <property type="entry name" value="ILVD_EDD_2"/>
    <property type="match status" value="1"/>
</dbReference>
<dbReference type="InterPro" id="IPR042096">
    <property type="entry name" value="Dihydro-acid_dehy_C"/>
</dbReference>
<feature type="binding site" description="via carbamate group" evidence="15">
    <location>
        <position position="128"/>
    </location>
    <ligand>
        <name>Mg(2+)</name>
        <dbReference type="ChEBI" id="CHEBI:18420"/>
    </ligand>
</feature>
<evidence type="ECO:0000256" key="2">
    <source>
        <dbReference type="ARBA" id="ARBA00006486"/>
    </source>
</evidence>
<comment type="cofactor">
    <cofactor evidence="1 15">
        <name>Mg(2+)</name>
        <dbReference type="ChEBI" id="CHEBI:18420"/>
    </cofactor>
</comment>
<dbReference type="EMBL" id="JBHSGU010000002">
    <property type="protein sequence ID" value="MFC4700206.1"/>
    <property type="molecule type" value="Genomic_DNA"/>
</dbReference>
<protein>
    <recommendedName>
        <fullName evidence="14 15">Dihydroxy-acid dehydratase</fullName>
        <shortName evidence="15">DAD</shortName>
        <ecNumber evidence="14 15">4.2.1.9</ecNumber>
    </recommendedName>
</protein>
<keyword evidence="10 15" id="KW-0100">Branched-chain amino acid biosynthesis</keyword>
<comment type="function">
    <text evidence="15">Functions in the biosynthesis of branched-chain amino acids. Catalyzes the dehydration of (2R,3R)-2,3-dihydroxy-3-methylpentanoate (2,3-dihydroxy-3-methylvalerate) into 2-oxo-3-methylpentanoate (2-oxo-3-methylvalerate) and of (2R)-2,3-dihydroxy-3-methylbutanoate (2,3-dihydroxyisovalerate) into 2-oxo-3-methylbutanoate (2-oxoisovalerate), the penultimate precursor to L-isoleucine and L-valine, respectively.</text>
</comment>
<feature type="binding site" evidence="15">
    <location>
        <position position="446"/>
    </location>
    <ligand>
        <name>Mg(2+)</name>
        <dbReference type="ChEBI" id="CHEBI:18420"/>
    </ligand>
</feature>
<evidence type="ECO:0000256" key="8">
    <source>
        <dbReference type="ARBA" id="ARBA00023014"/>
    </source>
</evidence>
<keyword evidence="9 15" id="KW-0456">Lyase</keyword>
<evidence type="ECO:0000313" key="19">
    <source>
        <dbReference type="Proteomes" id="UP001595897"/>
    </source>
</evidence>
<dbReference type="EC" id="4.2.1.9" evidence="14 15"/>
<reference evidence="19" key="1">
    <citation type="journal article" date="2019" name="Int. J. Syst. Evol. Microbiol.">
        <title>The Global Catalogue of Microorganisms (GCM) 10K type strain sequencing project: providing services to taxonomists for standard genome sequencing and annotation.</title>
        <authorList>
            <consortium name="The Broad Institute Genomics Platform"/>
            <consortium name="The Broad Institute Genome Sequencing Center for Infectious Disease"/>
            <person name="Wu L."/>
            <person name="Ma J."/>
        </authorList>
    </citation>
    <scope>NUCLEOTIDE SEQUENCE [LARGE SCALE GENOMIC DNA]</scope>
    <source>
        <strain evidence="19">KACC 12507</strain>
    </source>
</reference>
<dbReference type="PANTHER" id="PTHR21000">
    <property type="entry name" value="DIHYDROXY-ACID DEHYDRATASE DAD"/>
    <property type="match status" value="1"/>
</dbReference>